<evidence type="ECO:0000256" key="7">
    <source>
        <dbReference type="ARBA" id="ARBA00022737"/>
    </source>
</evidence>
<dbReference type="AlphaFoldDB" id="A0A4P1RJM6"/>
<dbReference type="InterPro" id="IPR013210">
    <property type="entry name" value="LRR_N_plant-typ"/>
</dbReference>
<keyword evidence="11" id="KW-0325">Glycoprotein</keyword>
<gene>
    <name evidence="16" type="ORF">TanjilG_04690</name>
</gene>
<dbReference type="InterPro" id="IPR032675">
    <property type="entry name" value="LRR_dom_sf"/>
</dbReference>
<feature type="domain" description="Leucine-rich repeat-containing N-terminal plant-type" evidence="14">
    <location>
        <begin position="35"/>
        <end position="70"/>
    </location>
</feature>
<dbReference type="FunFam" id="3.80.10.10:FF:000095">
    <property type="entry name" value="LRR receptor-like serine/threonine-protein kinase GSO1"/>
    <property type="match status" value="1"/>
</dbReference>
<dbReference type="FunFam" id="3.80.10.10:FF:000299">
    <property type="entry name" value="Piriformospora indica-insensitive protein 2"/>
    <property type="match status" value="1"/>
</dbReference>
<evidence type="ECO:0000256" key="11">
    <source>
        <dbReference type="ARBA" id="ARBA00023180"/>
    </source>
</evidence>
<dbReference type="SUPFAM" id="SSF52058">
    <property type="entry name" value="L domain-like"/>
    <property type="match status" value="2"/>
</dbReference>
<dbReference type="Gene3D" id="3.80.10.10">
    <property type="entry name" value="Ribonuclease Inhibitor"/>
    <property type="match status" value="4"/>
</dbReference>
<dbReference type="SMART" id="SM00365">
    <property type="entry name" value="LRR_SD22"/>
    <property type="match status" value="10"/>
</dbReference>
<keyword evidence="9 12" id="KW-0472">Membrane</keyword>
<accession>A0A4P1RJM6</accession>
<feature type="chain" id="PRO_5020023394" evidence="13">
    <location>
        <begin position="23"/>
        <end position="1065"/>
    </location>
</feature>
<organism evidence="16 17">
    <name type="scientific">Lupinus angustifolius</name>
    <name type="common">Narrow-leaved blue lupine</name>
    <dbReference type="NCBI Taxonomy" id="3871"/>
    <lineage>
        <taxon>Eukaryota</taxon>
        <taxon>Viridiplantae</taxon>
        <taxon>Streptophyta</taxon>
        <taxon>Embryophyta</taxon>
        <taxon>Tracheophyta</taxon>
        <taxon>Spermatophyta</taxon>
        <taxon>Magnoliopsida</taxon>
        <taxon>eudicotyledons</taxon>
        <taxon>Gunneridae</taxon>
        <taxon>Pentapetalae</taxon>
        <taxon>rosids</taxon>
        <taxon>fabids</taxon>
        <taxon>Fabales</taxon>
        <taxon>Fabaceae</taxon>
        <taxon>Papilionoideae</taxon>
        <taxon>50 kb inversion clade</taxon>
        <taxon>genistoids sensu lato</taxon>
        <taxon>core genistoids</taxon>
        <taxon>Genisteae</taxon>
        <taxon>Lupinus</taxon>
    </lineage>
</organism>
<dbReference type="PRINTS" id="PR00019">
    <property type="entry name" value="LEURICHRPT"/>
</dbReference>
<evidence type="ECO:0000256" key="9">
    <source>
        <dbReference type="ARBA" id="ARBA00023136"/>
    </source>
</evidence>
<evidence type="ECO:0000256" key="4">
    <source>
        <dbReference type="ARBA" id="ARBA00022614"/>
    </source>
</evidence>
<evidence type="ECO:0000313" key="17">
    <source>
        <dbReference type="Proteomes" id="UP000188354"/>
    </source>
</evidence>
<evidence type="ECO:0000256" key="12">
    <source>
        <dbReference type="SAM" id="Phobius"/>
    </source>
</evidence>
<dbReference type="SMART" id="SM00369">
    <property type="entry name" value="LRR_TYP"/>
    <property type="match status" value="14"/>
</dbReference>
<evidence type="ECO:0000256" key="13">
    <source>
        <dbReference type="SAM" id="SignalP"/>
    </source>
</evidence>
<evidence type="ECO:0000256" key="8">
    <source>
        <dbReference type="ARBA" id="ARBA00022989"/>
    </source>
</evidence>
<evidence type="ECO:0000259" key="14">
    <source>
        <dbReference type="Pfam" id="PF08263"/>
    </source>
</evidence>
<dbReference type="InterPro" id="IPR003591">
    <property type="entry name" value="Leu-rich_rpt_typical-subtyp"/>
</dbReference>
<dbReference type="Pfam" id="PF08263">
    <property type="entry name" value="LRRNT_2"/>
    <property type="match status" value="1"/>
</dbReference>
<dbReference type="Pfam" id="PF00560">
    <property type="entry name" value="LRR_1"/>
    <property type="match status" value="10"/>
</dbReference>
<keyword evidence="5 12" id="KW-0812">Transmembrane</keyword>
<dbReference type="Proteomes" id="UP000188354">
    <property type="component" value="Chromosome LG04"/>
</dbReference>
<proteinExistence type="inferred from homology"/>
<dbReference type="STRING" id="3871.A0A4P1RJM6"/>
<evidence type="ECO:0000256" key="1">
    <source>
        <dbReference type="ARBA" id="ARBA00004251"/>
    </source>
</evidence>
<dbReference type="GO" id="GO:0005886">
    <property type="term" value="C:plasma membrane"/>
    <property type="evidence" value="ECO:0007669"/>
    <property type="project" value="UniProtKB-SubCell"/>
</dbReference>
<feature type="signal peptide" evidence="13">
    <location>
        <begin position="1"/>
        <end position="22"/>
    </location>
</feature>
<dbReference type="EMBL" id="CM007364">
    <property type="protein sequence ID" value="OIW12526.1"/>
    <property type="molecule type" value="Genomic_DNA"/>
</dbReference>
<evidence type="ECO:0000256" key="2">
    <source>
        <dbReference type="ARBA" id="ARBA00009592"/>
    </source>
</evidence>
<feature type="domain" description="Disease resistance R13L4/SHOC-2-like LRR" evidence="15">
    <location>
        <begin position="303"/>
        <end position="478"/>
    </location>
</feature>
<dbReference type="Pfam" id="PF23598">
    <property type="entry name" value="LRR_14"/>
    <property type="match status" value="1"/>
</dbReference>
<dbReference type="Gramene" id="OIW12526">
    <property type="protein sequence ID" value="OIW12526"/>
    <property type="gene ID" value="TanjilG_04690"/>
</dbReference>
<dbReference type="SUPFAM" id="SSF52047">
    <property type="entry name" value="RNI-like"/>
    <property type="match status" value="1"/>
</dbReference>
<keyword evidence="17" id="KW-1185">Reference proteome</keyword>
<protein>
    <submittedName>
        <fullName evidence="16">Uncharacterized protein</fullName>
    </submittedName>
</protein>
<dbReference type="Pfam" id="PF13855">
    <property type="entry name" value="LRR_8"/>
    <property type="match status" value="1"/>
</dbReference>
<evidence type="ECO:0000256" key="10">
    <source>
        <dbReference type="ARBA" id="ARBA00023170"/>
    </source>
</evidence>
<dbReference type="InterPro" id="IPR046956">
    <property type="entry name" value="RLP23-like"/>
</dbReference>
<evidence type="ECO:0000256" key="5">
    <source>
        <dbReference type="ARBA" id="ARBA00022692"/>
    </source>
</evidence>
<keyword evidence="6 13" id="KW-0732">Signal</keyword>
<evidence type="ECO:0000256" key="6">
    <source>
        <dbReference type="ARBA" id="ARBA00022729"/>
    </source>
</evidence>
<keyword evidence="7" id="KW-0677">Repeat</keyword>
<evidence type="ECO:0000256" key="3">
    <source>
        <dbReference type="ARBA" id="ARBA00022475"/>
    </source>
</evidence>
<dbReference type="InterPro" id="IPR055414">
    <property type="entry name" value="LRR_R13L4/SHOC2-like"/>
</dbReference>
<dbReference type="PANTHER" id="PTHR48063">
    <property type="entry name" value="LRR RECEPTOR-LIKE KINASE"/>
    <property type="match status" value="1"/>
</dbReference>
<comment type="similarity">
    <text evidence="2">Belongs to the RLP family.</text>
</comment>
<keyword evidence="10" id="KW-0675">Receptor</keyword>
<evidence type="ECO:0000259" key="15">
    <source>
        <dbReference type="Pfam" id="PF23598"/>
    </source>
</evidence>
<dbReference type="PANTHER" id="PTHR48063:SF112">
    <property type="entry name" value="RECEPTOR LIKE PROTEIN 30-LIKE"/>
    <property type="match status" value="1"/>
</dbReference>
<dbReference type="FunFam" id="3.80.10.10:FF:000111">
    <property type="entry name" value="LRR receptor-like serine/threonine-protein kinase ERECTA"/>
    <property type="match status" value="1"/>
</dbReference>
<dbReference type="InterPro" id="IPR001611">
    <property type="entry name" value="Leu-rich_rpt"/>
</dbReference>
<name>A0A4P1RJM6_LUPAN</name>
<feature type="transmembrane region" description="Helical" evidence="12">
    <location>
        <begin position="1009"/>
        <end position="1032"/>
    </location>
</feature>
<dbReference type="PROSITE" id="PS51450">
    <property type="entry name" value="LRR"/>
    <property type="match status" value="2"/>
</dbReference>
<keyword evidence="3" id="KW-1003">Cell membrane</keyword>
<sequence length="1065" mass="119436">MVRYLISAAFAVLFLFGEICMSANNSSMPLPCIQRERDALLNFKASLHDPSNRLSSWEGNHCCQWEHITCHDVTAHVVKLDLSNPCWRLVTQDESFKCYRYERLLFLSASNVDPSLSELEYLSYLDLSDNDFRGSPIPISIGSMRSLTYLSLSEANFGGKIPTNLGNLTNLTHLDLGYNYGIHANQSLNSNDINWISKLGLLEHLDLSGVNLGGIHNLLQVLNMLPSLLRFYLAGCQVSDMIIPLVNHTNIALSLQLLDLSQNNLNYVPSLSNMTSIESLDLSYNKLTLFPSWFGEFNRLVNLDLSSNELSDPFPEAIKNLTSIESLNLNGNKFTTIPSWFCNFKKLVHLDLSLNALVGPIPKAIRNLTSIEFLDFSRNHLTSVPCWFVEFKKLVHLDLSQNHLTHMECSLSSILTNLCQLRFLNFASNILRVEQIGDSKLFGCITYDLKELDLSYNEFRGSLPAWFGQLENLVQLNLASNFFYGLNSFSPGELKKLDHYNNTFDGKLYGSFDNTIAKLVNLQWLDLSNNYLNGIIPQSIGELVNLQELDLSNNHLNGTIPQSLCQLSDLNFLIISGNKLHGNIPNDFDKLVGLTVLDLSSNNLDGIIFVGKEWSSIMPHLRFLNLSYNHINGSLPKNIGNIMPNLRELFLGSNLINGSIPNSLCQTPLYTLDLSKNKLSGEIPNCWMDTGYWEEINLSSNKLSGVFPSSFWNISSLIWLHLNNNNLQQRLPMSINALENLLILDLGENQLSGNIPSWIANTFPSLQILRMRQNMLTGSIPSQICQLSSLKILDLSRNILEGSIPLCLGNLTGMVLRNSESNLNISPISEAPTASTAEAPEPEWSKEDVKQIIKGREDDYIKILKLVVNMDLSENKLVGSIPNGITLLNGLHFLNLSYNHLEGEIPEMIGDMKSLESFDVSHNQLSGSIPNSMPSLTSLSHINLAHNNFSGPVPQANQFLTYNSSVYADNPYLCGHELPNKCPGDESIEVTRSRGNEDKDDKKDKVEKVLFYFVVAVGLATGFWGVIGVLLLKKNWRHAYFRWVEDTMDDIYVAVVLKLAKLKKK</sequence>
<evidence type="ECO:0000313" key="16">
    <source>
        <dbReference type="EMBL" id="OIW12526.1"/>
    </source>
</evidence>
<dbReference type="FunFam" id="3.80.10.10:FF:000041">
    <property type="entry name" value="LRR receptor-like serine/threonine-protein kinase ERECTA"/>
    <property type="match status" value="1"/>
</dbReference>
<reference evidence="16 17" key="1">
    <citation type="journal article" date="2017" name="Plant Biotechnol. J.">
        <title>A comprehensive draft genome sequence for lupin (Lupinus angustifolius), an emerging health food: insights into plant-microbe interactions and legume evolution.</title>
        <authorList>
            <person name="Hane J.K."/>
            <person name="Ming Y."/>
            <person name="Kamphuis L.G."/>
            <person name="Nelson M.N."/>
            <person name="Garg G."/>
            <person name="Atkins C.A."/>
            <person name="Bayer P.E."/>
            <person name="Bravo A."/>
            <person name="Bringans S."/>
            <person name="Cannon S."/>
            <person name="Edwards D."/>
            <person name="Foley R."/>
            <person name="Gao L.L."/>
            <person name="Harrison M.J."/>
            <person name="Huang W."/>
            <person name="Hurgobin B."/>
            <person name="Li S."/>
            <person name="Liu C.W."/>
            <person name="McGrath A."/>
            <person name="Morahan G."/>
            <person name="Murray J."/>
            <person name="Weller J."/>
            <person name="Jian J."/>
            <person name="Singh K.B."/>
        </authorList>
    </citation>
    <scope>NUCLEOTIDE SEQUENCE [LARGE SCALE GENOMIC DNA]</scope>
    <source>
        <strain evidence="17">cv. Tanjil</strain>
        <tissue evidence="16">Whole plant</tissue>
    </source>
</reference>
<keyword evidence="8 12" id="KW-1133">Transmembrane helix</keyword>
<keyword evidence="4" id="KW-0433">Leucine-rich repeat</keyword>
<comment type="subcellular location">
    <subcellularLocation>
        <location evidence="1">Cell membrane</location>
        <topology evidence="1">Single-pass type I membrane protein</topology>
    </subcellularLocation>
</comment>